<dbReference type="InterPro" id="IPR035218">
    <property type="entry name" value="DUF5327"/>
</dbReference>
<dbReference type="Pfam" id="PF17261">
    <property type="entry name" value="DUF5327"/>
    <property type="match status" value="1"/>
</dbReference>
<dbReference type="EMBL" id="CAKJTG010000002">
    <property type="protein sequence ID" value="CAG9606734.1"/>
    <property type="molecule type" value="Genomic_DNA"/>
</dbReference>
<evidence type="ECO:0008006" key="3">
    <source>
        <dbReference type="Google" id="ProtNLM"/>
    </source>
</evidence>
<evidence type="ECO:0000313" key="2">
    <source>
        <dbReference type="Proteomes" id="UP000789845"/>
    </source>
</evidence>
<keyword evidence="2" id="KW-1185">Reference proteome</keyword>
<protein>
    <recommendedName>
        <fullName evidence="3">YwdI family protein</fullName>
    </recommendedName>
</protein>
<sequence>MRIMSISVEQLLKKMESELHKAKQAEGTAKLRENVHSIKILCELILDDTESGSVRGLPEVVALQPQIQTITPASLTVKKLEEEEANGESLFDF</sequence>
<comment type="caution">
    <text evidence="1">The sequence shown here is derived from an EMBL/GenBank/DDBJ whole genome shotgun (WGS) entry which is preliminary data.</text>
</comment>
<dbReference type="Proteomes" id="UP000789845">
    <property type="component" value="Unassembled WGS sequence"/>
</dbReference>
<name>A0A9C7G6N6_9BACI</name>
<gene>
    <name evidence="1" type="primary">ywdI</name>
    <name evidence="1" type="ORF">NEOCIP111885_00422</name>
</gene>
<dbReference type="AlphaFoldDB" id="A0A9C7G6N6"/>
<reference evidence="1" key="1">
    <citation type="submission" date="2021-10" db="EMBL/GenBank/DDBJ databases">
        <authorList>
            <person name="Criscuolo A."/>
        </authorList>
    </citation>
    <scope>NUCLEOTIDE SEQUENCE</scope>
    <source>
        <strain evidence="1">CIP111885</strain>
    </source>
</reference>
<proteinExistence type="predicted"/>
<accession>A0A9C7G6N6</accession>
<evidence type="ECO:0000313" key="1">
    <source>
        <dbReference type="EMBL" id="CAG9606734.1"/>
    </source>
</evidence>
<organism evidence="1 2">
    <name type="scientific">Pseudoneobacillus rhizosphaerae</name>
    <dbReference type="NCBI Taxonomy" id="2880968"/>
    <lineage>
        <taxon>Bacteria</taxon>
        <taxon>Bacillati</taxon>
        <taxon>Bacillota</taxon>
        <taxon>Bacilli</taxon>
        <taxon>Bacillales</taxon>
        <taxon>Bacillaceae</taxon>
        <taxon>Pseudoneobacillus</taxon>
    </lineage>
</organism>